<keyword evidence="1" id="KW-0812">Transmembrane</keyword>
<keyword evidence="1" id="KW-0472">Membrane</keyword>
<sequence>MKEKLQLSLVGLRFTVFLVMFMWTLDKFINPVHAAHVYKKFYFLPSFEPFLMYTLGAVEMLILFMFLLGLQKKYSYGAVLLFHTISTLSSLKQYLTPFDGVHLLFFAAWPMLAACLTLFLLQDEDIKLTV</sequence>
<keyword evidence="1" id="KW-1133">Transmembrane helix</keyword>
<keyword evidence="3" id="KW-1185">Reference proteome</keyword>
<evidence type="ECO:0000313" key="3">
    <source>
        <dbReference type="Proteomes" id="UP000690515"/>
    </source>
</evidence>
<proteinExistence type="predicted"/>
<feature type="transmembrane region" description="Helical" evidence="1">
    <location>
        <begin position="101"/>
        <end position="121"/>
    </location>
</feature>
<name>A0ABS5ZBR4_9GAMM</name>
<reference evidence="2 3" key="1">
    <citation type="submission" date="2021-04" db="EMBL/GenBank/DDBJ databases">
        <authorList>
            <person name="Pira H."/>
            <person name="Risdian C."/>
            <person name="Wink J."/>
        </authorList>
    </citation>
    <scope>NUCLEOTIDE SEQUENCE [LARGE SCALE GENOMIC DNA]</scope>
    <source>
        <strain evidence="2 3">WH53</strain>
    </source>
</reference>
<comment type="caution">
    <text evidence="2">The sequence shown here is derived from an EMBL/GenBank/DDBJ whole genome shotgun (WGS) entry which is preliminary data.</text>
</comment>
<evidence type="ECO:0000256" key="1">
    <source>
        <dbReference type="SAM" id="Phobius"/>
    </source>
</evidence>
<evidence type="ECO:0000313" key="2">
    <source>
        <dbReference type="EMBL" id="MBU2711501.1"/>
    </source>
</evidence>
<dbReference type="Proteomes" id="UP000690515">
    <property type="component" value="Unassembled WGS sequence"/>
</dbReference>
<evidence type="ECO:0008006" key="4">
    <source>
        <dbReference type="Google" id="ProtNLM"/>
    </source>
</evidence>
<dbReference type="EMBL" id="JAGSOY010000020">
    <property type="protein sequence ID" value="MBU2711501.1"/>
    <property type="molecule type" value="Genomic_DNA"/>
</dbReference>
<gene>
    <name evidence="2" type="ORF">KCG35_10555</name>
</gene>
<accession>A0ABS5ZBR4</accession>
<protein>
    <recommendedName>
        <fullName evidence="4">DoxX family membrane protein</fullName>
    </recommendedName>
</protein>
<organism evidence="2 3">
    <name type="scientific">Zooshikella harenae</name>
    <dbReference type="NCBI Taxonomy" id="2827238"/>
    <lineage>
        <taxon>Bacteria</taxon>
        <taxon>Pseudomonadati</taxon>
        <taxon>Pseudomonadota</taxon>
        <taxon>Gammaproteobacteria</taxon>
        <taxon>Oceanospirillales</taxon>
        <taxon>Zooshikellaceae</taxon>
        <taxon>Zooshikella</taxon>
    </lineage>
</organism>
<feature type="transmembrane region" description="Helical" evidence="1">
    <location>
        <begin position="50"/>
        <end position="70"/>
    </location>
</feature>
<feature type="transmembrane region" description="Helical" evidence="1">
    <location>
        <begin position="7"/>
        <end position="25"/>
    </location>
</feature>